<evidence type="ECO:0000313" key="4">
    <source>
        <dbReference type="Proteomes" id="UP001221328"/>
    </source>
</evidence>
<sequence>MSDETRKSPGKRTGWRTRRGLAATAALLLAGLAAAPVAAADGGRPVQGQRGEQGDRIGQAERPGLGEPSARGGLLSVTPVAHHDAGQVRRFLDERGIAADPVRYGVRAYRLTYRTVDPYGKPTTATGLLTLPTGGARRLDLVSDTHGTMVKRSYAPSASEDFGRVPSYLNAGAGRAVAAPDYLGLGEGPGPHPYMDTRSSVTASVDMLRAARTAAGRLGRPLTGAVYATGFSQGGQVAMALGRALRAGADEHFRLKALAPISGPYDLERQEIPALYDGRVNDTSGVLYISYWLTAQNRLHPLYKDPAQVFRAPYAGRVADLFDGTHEEDDVVRRLAPSVKQLLTPAFYERMRHPTGPLLAAMRAADHTCDWKPDVPVRLYAGAADTDVPIGNADSCAARLAGHGRPVPVLNQGDVDHFGSFAVSAPQVTRWFDALSSPPGARGR</sequence>
<feature type="chain" id="PRO_5046586660" evidence="2">
    <location>
        <begin position="40"/>
        <end position="444"/>
    </location>
</feature>
<reference evidence="3 4" key="1">
    <citation type="journal article" date="2015" name="Int. J. Syst. Evol. Microbiol.">
        <title>Streptomyces gilvifuscus sp. nov., an actinomycete that produces antibacterial compounds isolated from soil.</title>
        <authorList>
            <person name="Nguyen T.M."/>
            <person name="Kim J."/>
        </authorList>
    </citation>
    <scope>NUCLEOTIDE SEQUENCE [LARGE SCALE GENOMIC DNA]</scope>
    <source>
        <strain evidence="3 4">T113</strain>
    </source>
</reference>
<dbReference type="PANTHER" id="PTHR34853">
    <property type="match status" value="1"/>
</dbReference>
<dbReference type="Gene3D" id="1.10.260.160">
    <property type="match status" value="1"/>
</dbReference>
<gene>
    <name evidence="3" type="ORF">PO587_01315</name>
</gene>
<feature type="region of interest" description="Disordered" evidence="1">
    <location>
        <begin position="39"/>
        <end position="71"/>
    </location>
</feature>
<comment type="caution">
    <text evidence="3">The sequence shown here is derived from an EMBL/GenBank/DDBJ whole genome shotgun (WGS) entry which is preliminary data.</text>
</comment>
<organism evidence="3 4">
    <name type="scientific">Streptomyces gilvifuscus</name>
    <dbReference type="NCBI Taxonomy" id="1550617"/>
    <lineage>
        <taxon>Bacteria</taxon>
        <taxon>Bacillati</taxon>
        <taxon>Actinomycetota</taxon>
        <taxon>Actinomycetes</taxon>
        <taxon>Kitasatosporales</taxon>
        <taxon>Streptomycetaceae</taxon>
        <taxon>Streptomyces</taxon>
    </lineage>
</organism>
<dbReference type="PIRSF" id="PIRSF029171">
    <property type="entry name" value="Esterase_LipA"/>
    <property type="match status" value="1"/>
</dbReference>
<keyword evidence="3" id="KW-0378">Hydrolase</keyword>
<evidence type="ECO:0000313" key="3">
    <source>
        <dbReference type="EMBL" id="MDC2953087.1"/>
    </source>
</evidence>
<evidence type="ECO:0000256" key="2">
    <source>
        <dbReference type="SAM" id="SignalP"/>
    </source>
</evidence>
<dbReference type="Gene3D" id="3.40.50.1820">
    <property type="entry name" value="alpha/beta hydrolase"/>
    <property type="match status" value="1"/>
</dbReference>
<dbReference type="SUPFAM" id="SSF53474">
    <property type="entry name" value="alpha/beta-Hydrolases"/>
    <property type="match status" value="1"/>
</dbReference>
<dbReference type="Proteomes" id="UP001221328">
    <property type="component" value="Unassembled WGS sequence"/>
</dbReference>
<dbReference type="InterPro" id="IPR006311">
    <property type="entry name" value="TAT_signal"/>
</dbReference>
<evidence type="ECO:0000256" key="1">
    <source>
        <dbReference type="SAM" id="MobiDB-lite"/>
    </source>
</evidence>
<keyword evidence="4" id="KW-1185">Reference proteome</keyword>
<proteinExistence type="predicted"/>
<protein>
    <submittedName>
        <fullName evidence="3">Alpha/beta hydrolase</fullName>
    </submittedName>
</protein>
<dbReference type="PROSITE" id="PS51318">
    <property type="entry name" value="TAT"/>
    <property type="match status" value="1"/>
</dbReference>
<name>A0ABT5FKS3_9ACTN</name>
<keyword evidence="2" id="KW-0732">Signal</keyword>
<dbReference type="GO" id="GO:0016787">
    <property type="term" value="F:hydrolase activity"/>
    <property type="evidence" value="ECO:0007669"/>
    <property type="project" value="UniProtKB-KW"/>
</dbReference>
<feature type="signal peptide" evidence="2">
    <location>
        <begin position="1"/>
        <end position="39"/>
    </location>
</feature>
<dbReference type="InterPro" id="IPR029058">
    <property type="entry name" value="AB_hydrolase_fold"/>
</dbReference>
<accession>A0ABT5FKS3</accession>
<dbReference type="RefSeq" id="WP_272173776.1">
    <property type="nucleotide sequence ID" value="NZ_JAQOSK010000001.1"/>
</dbReference>
<dbReference type="InterPro" id="IPR005152">
    <property type="entry name" value="Lipase_secreted"/>
</dbReference>
<dbReference type="EMBL" id="JAQOSK010000001">
    <property type="protein sequence ID" value="MDC2953087.1"/>
    <property type="molecule type" value="Genomic_DNA"/>
</dbReference>
<dbReference type="PANTHER" id="PTHR34853:SF1">
    <property type="entry name" value="LIPASE 5"/>
    <property type="match status" value="1"/>
</dbReference>